<evidence type="ECO:0000256" key="1">
    <source>
        <dbReference type="SAM" id="MobiDB-lite"/>
    </source>
</evidence>
<accession>A0A8D8X075</accession>
<protein>
    <submittedName>
        <fullName evidence="2">Uncharacterized protein</fullName>
    </submittedName>
</protein>
<sequence length="305" mass="35172">MALVSFLSKKNRTHNTIMSERRTILSRPRTKVYESNYNIGESYYKPMVDHLDRKYSGRPLLPPSPPRDFTSPRRALDDEFARDRDFERASSTAHHAKEDFYERAANAQKEADAFFDRHGRRTEADAFLDRHPHQSHHRQSETQDFFDKAVTKKTVEDSFSERSQSLRNKADALVEKALSRAGAEDEDDFISSSLKKIKESRAARSAARADELAVAMNGLNPSPTDRVLGYKFGFHDKMLDTVGIDGRSQERLVEDIIRRRHEPQLEFPEEQLPSFPIVGKWSKLNDLSDAEITGKTLKRVSFRNW</sequence>
<organism evidence="2">
    <name type="scientific">Cacopsylla melanoneura</name>
    <dbReference type="NCBI Taxonomy" id="428564"/>
    <lineage>
        <taxon>Eukaryota</taxon>
        <taxon>Metazoa</taxon>
        <taxon>Ecdysozoa</taxon>
        <taxon>Arthropoda</taxon>
        <taxon>Hexapoda</taxon>
        <taxon>Insecta</taxon>
        <taxon>Pterygota</taxon>
        <taxon>Neoptera</taxon>
        <taxon>Paraneoptera</taxon>
        <taxon>Hemiptera</taxon>
        <taxon>Sternorrhyncha</taxon>
        <taxon>Psylloidea</taxon>
        <taxon>Psyllidae</taxon>
        <taxon>Psyllinae</taxon>
        <taxon>Cacopsylla</taxon>
    </lineage>
</organism>
<feature type="region of interest" description="Disordered" evidence="1">
    <location>
        <begin position="56"/>
        <end position="75"/>
    </location>
</feature>
<reference evidence="2" key="1">
    <citation type="submission" date="2021-05" db="EMBL/GenBank/DDBJ databases">
        <authorList>
            <person name="Alioto T."/>
            <person name="Alioto T."/>
            <person name="Gomez Garrido J."/>
        </authorList>
    </citation>
    <scope>NUCLEOTIDE SEQUENCE</scope>
</reference>
<proteinExistence type="predicted"/>
<feature type="region of interest" description="Disordered" evidence="1">
    <location>
        <begin position="80"/>
        <end position="100"/>
    </location>
</feature>
<evidence type="ECO:0000313" key="2">
    <source>
        <dbReference type="EMBL" id="CAG6677598.1"/>
    </source>
</evidence>
<name>A0A8D8X075_9HEMI</name>
<dbReference type="EMBL" id="HBUF01243007">
    <property type="protein sequence ID" value="CAG6677598.1"/>
    <property type="molecule type" value="Transcribed_RNA"/>
</dbReference>
<dbReference type="AlphaFoldDB" id="A0A8D8X075"/>